<evidence type="ECO:0000256" key="4">
    <source>
        <dbReference type="ARBA" id="ARBA00023224"/>
    </source>
</evidence>
<accession>A0A9X2MXX2</accession>
<comment type="similarity">
    <text evidence="5">Belongs to the methyl-accepting chemotaxis (MCP) protein family.</text>
</comment>
<dbReference type="PANTHER" id="PTHR32089">
    <property type="entry name" value="METHYL-ACCEPTING CHEMOTAXIS PROTEIN MCPB"/>
    <property type="match status" value="1"/>
</dbReference>
<keyword evidence="7" id="KW-0812">Transmembrane</keyword>
<dbReference type="CDD" id="cd06225">
    <property type="entry name" value="HAMP"/>
    <property type="match status" value="1"/>
</dbReference>
<evidence type="ECO:0000259" key="9">
    <source>
        <dbReference type="PROSITE" id="PS50885"/>
    </source>
</evidence>
<dbReference type="PROSITE" id="PS50111">
    <property type="entry name" value="CHEMOTAXIS_TRANSDUC_2"/>
    <property type="match status" value="1"/>
</dbReference>
<dbReference type="PANTHER" id="PTHR32089:SF114">
    <property type="entry name" value="METHYL-ACCEPTING CHEMOTAXIS PROTEIN MCPB"/>
    <property type="match status" value="1"/>
</dbReference>
<dbReference type="InterPro" id="IPR004089">
    <property type="entry name" value="MCPsignal_dom"/>
</dbReference>
<dbReference type="EMBL" id="JANIPJ010000011">
    <property type="protein sequence ID" value="MCR2805467.1"/>
    <property type="molecule type" value="Genomic_DNA"/>
</dbReference>
<dbReference type="Gene3D" id="6.10.340.10">
    <property type="match status" value="1"/>
</dbReference>
<dbReference type="Pfam" id="PF00672">
    <property type="entry name" value="HAMP"/>
    <property type="match status" value="1"/>
</dbReference>
<feature type="transmembrane region" description="Helical" evidence="7">
    <location>
        <begin position="16"/>
        <end position="38"/>
    </location>
</feature>
<evidence type="ECO:0000256" key="1">
    <source>
        <dbReference type="ARBA" id="ARBA00004236"/>
    </source>
</evidence>
<evidence type="ECO:0000256" key="3">
    <source>
        <dbReference type="ARBA" id="ARBA00023136"/>
    </source>
</evidence>
<name>A0A9X2MXX2_9BACL</name>
<dbReference type="GO" id="GO:0005886">
    <property type="term" value="C:plasma membrane"/>
    <property type="evidence" value="ECO:0007669"/>
    <property type="project" value="UniProtKB-SubCell"/>
</dbReference>
<evidence type="ECO:0000256" key="6">
    <source>
        <dbReference type="PROSITE-ProRule" id="PRU00284"/>
    </source>
</evidence>
<dbReference type="RefSeq" id="WP_257447906.1">
    <property type="nucleotide sequence ID" value="NZ_JANIPJ010000011.1"/>
</dbReference>
<feature type="transmembrane region" description="Helical" evidence="7">
    <location>
        <begin position="188"/>
        <end position="209"/>
    </location>
</feature>
<organism evidence="10 11">
    <name type="scientific">Paenibacillus soyae</name>
    <dbReference type="NCBI Taxonomy" id="2969249"/>
    <lineage>
        <taxon>Bacteria</taxon>
        <taxon>Bacillati</taxon>
        <taxon>Bacillota</taxon>
        <taxon>Bacilli</taxon>
        <taxon>Bacillales</taxon>
        <taxon>Paenibacillaceae</taxon>
        <taxon>Paenibacillus</taxon>
    </lineage>
</organism>
<dbReference type="AlphaFoldDB" id="A0A9X2MXX2"/>
<keyword evidence="11" id="KW-1185">Reference proteome</keyword>
<evidence type="ECO:0000256" key="7">
    <source>
        <dbReference type="SAM" id="Phobius"/>
    </source>
</evidence>
<evidence type="ECO:0000259" key="8">
    <source>
        <dbReference type="PROSITE" id="PS50111"/>
    </source>
</evidence>
<evidence type="ECO:0000256" key="2">
    <source>
        <dbReference type="ARBA" id="ARBA00022475"/>
    </source>
</evidence>
<reference evidence="10" key="1">
    <citation type="submission" date="2022-08" db="EMBL/GenBank/DDBJ databases">
        <title>The genomic sequence of strain Paenibacillus sp. SCIV0701.</title>
        <authorList>
            <person name="Zhao H."/>
        </authorList>
    </citation>
    <scope>NUCLEOTIDE SEQUENCE</scope>
    <source>
        <strain evidence="10">SCIV0701</strain>
    </source>
</reference>
<comment type="caution">
    <text evidence="10">The sequence shown here is derived from an EMBL/GenBank/DDBJ whole genome shotgun (WGS) entry which is preliminary data.</text>
</comment>
<gene>
    <name evidence="10" type="ORF">NQZ67_16385</name>
</gene>
<dbReference type="InterPro" id="IPR003660">
    <property type="entry name" value="HAMP_dom"/>
</dbReference>
<keyword evidence="3 7" id="KW-0472">Membrane</keyword>
<evidence type="ECO:0000313" key="11">
    <source>
        <dbReference type="Proteomes" id="UP001141950"/>
    </source>
</evidence>
<keyword evidence="4 6" id="KW-0807">Transducer</keyword>
<evidence type="ECO:0000313" key="10">
    <source>
        <dbReference type="EMBL" id="MCR2805467.1"/>
    </source>
</evidence>
<protein>
    <submittedName>
        <fullName evidence="10">Methyl-accepting chemotaxis protein</fullName>
    </submittedName>
</protein>
<dbReference type="SMART" id="SM00283">
    <property type="entry name" value="MA"/>
    <property type="match status" value="1"/>
</dbReference>
<feature type="domain" description="Methyl-accepting transducer" evidence="8">
    <location>
        <begin position="283"/>
        <end position="533"/>
    </location>
</feature>
<dbReference type="Proteomes" id="UP001141950">
    <property type="component" value="Unassembled WGS sequence"/>
</dbReference>
<sequence>MRKNGFWSSQSIGRKYGYIFTIVMLLFILSVAVTFGLLTRTKTSVEQTRVENEVVIEVSELMSLYQEKYLFVPEFILDNNNKRLLLYLELSDQFVDTAKGLKGHLTTDEQVDLFDQMIENNHKLDEYFFSQIVPHVQNINTEKFVELQSAATRFKEDTMALGDALKQKAIASNQEAIERSGENINSSISTLVISVVISFVISIVLILSISRSIRRRLLQVVTFSDAIASGNLNIDDLPDQSQSEIGQLSKSINHMKASLKEMIHEISALSGHVDHQVLRLTDTSDGVREQSEQVATTVEELAGGASSLAEEAHMISENMKQFYENITGATSNGERLVRFSQEVLTVSIDGSNQMTQSLEQMNTITETVQRLVDKIKDLEQQTSAITDFVGSIRSIAKQTNLLALNAAIEAARAGEAGKGFAVVATEVRKLAEEAGKSSDSITRIVGTINAEIMTMTRELDNGFQEVSKGKQQIETSGQYFFDIKEKVSTMSQRIDDISETLVHLGEASDGINQSVEHIASISEQSAAGAEEISATATEQKYAMQQVSNGANELRELVERMNKLIARFHI</sequence>
<feature type="domain" description="HAMP" evidence="9">
    <location>
        <begin position="211"/>
        <end position="264"/>
    </location>
</feature>
<proteinExistence type="inferred from homology"/>
<dbReference type="Gene3D" id="1.10.287.950">
    <property type="entry name" value="Methyl-accepting chemotaxis protein"/>
    <property type="match status" value="1"/>
</dbReference>
<dbReference type="SUPFAM" id="SSF58104">
    <property type="entry name" value="Methyl-accepting chemotaxis protein (MCP) signaling domain"/>
    <property type="match status" value="1"/>
</dbReference>
<comment type="subcellular location">
    <subcellularLocation>
        <location evidence="1">Cell membrane</location>
    </subcellularLocation>
</comment>
<dbReference type="PROSITE" id="PS50885">
    <property type="entry name" value="HAMP"/>
    <property type="match status" value="1"/>
</dbReference>
<dbReference type="GO" id="GO:0007165">
    <property type="term" value="P:signal transduction"/>
    <property type="evidence" value="ECO:0007669"/>
    <property type="project" value="UniProtKB-KW"/>
</dbReference>
<keyword evidence="2" id="KW-1003">Cell membrane</keyword>
<keyword evidence="7" id="KW-1133">Transmembrane helix</keyword>
<dbReference type="Pfam" id="PF00015">
    <property type="entry name" value="MCPsignal"/>
    <property type="match status" value="1"/>
</dbReference>
<dbReference type="SMART" id="SM00304">
    <property type="entry name" value="HAMP"/>
    <property type="match status" value="1"/>
</dbReference>
<evidence type="ECO:0000256" key="5">
    <source>
        <dbReference type="ARBA" id="ARBA00029447"/>
    </source>
</evidence>